<organism evidence="2 3">
    <name type="scientific">Tolypocladium paradoxum</name>
    <dbReference type="NCBI Taxonomy" id="94208"/>
    <lineage>
        <taxon>Eukaryota</taxon>
        <taxon>Fungi</taxon>
        <taxon>Dikarya</taxon>
        <taxon>Ascomycota</taxon>
        <taxon>Pezizomycotina</taxon>
        <taxon>Sordariomycetes</taxon>
        <taxon>Hypocreomycetidae</taxon>
        <taxon>Hypocreales</taxon>
        <taxon>Ophiocordycipitaceae</taxon>
        <taxon>Tolypocladium</taxon>
    </lineage>
</organism>
<accession>A0A2S4KYN4</accession>
<name>A0A2S4KYN4_9HYPO</name>
<dbReference type="Proteomes" id="UP000237481">
    <property type="component" value="Unassembled WGS sequence"/>
</dbReference>
<dbReference type="OrthoDB" id="5130748at2759"/>
<evidence type="ECO:0000313" key="3">
    <source>
        <dbReference type="Proteomes" id="UP000237481"/>
    </source>
</evidence>
<feature type="region of interest" description="Disordered" evidence="1">
    <location>
        <begin position="1"/>
        <end position="53"/>
    </location>
</feature>
<comment type="caution">
    <text evidence="2">The sequence shown here is derived from an EMBL/GenBank/DDBJ whole genome shotgun (WGS) entry which is preliminary data.</text>
</comment>
<feature type="compositionally biased region" description="Low complexity" evidence="1">
    <location>
        <begin position="15"/>
        <end position="34"/>
    </location>
</feature>
<feature type="compositionally biased region" description="Polar residues" evidence="1">
    <location>
        <begin position="41"/>
        <end position="52"/>
    </location>
</feature>
<reference evidence="2 3" key="1">
    <citation type="submission" date="2018-01" db="EMBL/GenBank/DDBJ databases">
        <title>Harnessing the power of phylogenomics to disentangle the directionality and signatures of interkingdom host jumping in the parasitic fungal genus Tolypocladium.</title>
        <authorList>
            <person name="Quandt C.A."/>
            <person name="Patterson W."/>
            <person name="Spatafora J.W."/>
        </authorList>
    </citation>
    <scope>NUCLEOTIDE SEQUENCE [LARGE SCALE GENOMIC DNA]</scope>
    <source>
        <strain evidence="2 3">NRBC 100945</strain>
    </source>
</reference>
<keyword evidence="3" id="KW-1185">Reference proteome</keyword>
<dbReference type="AlphaFoldDB" id="A0A2S4KYN4"/>
<dbReference type="EMBL" id="PKSG01000452">
    <property type="protein sequence ID" value="POR35299.1"/>
    <property type="molecule type" value="Genomic_DNA"/>
</dbReference>
<evidence type="ECO:0000313" key="2">
    <source>
        <dbReference type="EMBL" id="POR35299.1"/>
    </source>
</evidence>
<gene>
    <name evidence="2" type="ORF">TPAR_04496</name>
</gene>
<proteinExistence type="predicted"/>
<sequence>MARINPSRAASIANSSRPSRARSLQRQQQHQQPPIKRPRDSSSPIYVSSTPHISAEAARDARKRLFDALEKGDRYPGMRRRISCADGLSEVQLGRCFEILHACGRATDLGATLEKTRQSIDGFLEAVFNDWTSESAADLVQPELEFLAEAEVVAGRICLTPDKHPDISACCSSGICKVDISAAASYSCNPAMLKLEFSMVDPFTGQPETFCPIGRGDIRWAATDWARNLKQTLLSRMVSQLHKFNKYLAIWQARKLVAAWAKGSVSMGVEAADIGFLGRDMANMAMMGFGTVHAE</sequence>
<protein>
    <submittedName>
        <fullName evidence="2">Uncharacterized protein</fullName>
    </submittedName>
</protein>
<evidence type="ECO:0000256" key="1">
    <source>
        <dbReference type="SAM" id="MobiDB-lite"/>
    </source>
</evidence>